<organism evidence="1">
    <name type="scientific">marine sediment metagenome</name>
    <dbReference type="NCBI Taxonomy" id="412755"/>
    <lineage>
        <taxon>unclassified sequences</taxon>
        <taxon>metagenomes</taxon>
        <taxon>ecological metagenomes</taxon>
    </lineage>
</organism>
<reference evidence="1" key="1">
    <citation type="journal article" date="2015" name="Nature">
        <title>Complex archaea that bridge the gap between prokaryotes and eukaryotes.</title>
        <authorList>
            <person name="Spang A."/>
            <person name="Saw J.H."/>
            <person name="Jorgensen S.L."/>
            <person name="Zaremba-Niedzwiedzka K."/>
            <person name="Martijn J."/>
            <person name="Lind A.E."/>
            <person name="van Eijk R."/>
            <person name="Schleper C."/>
            <person name="Guy L."/>
            <person name="Ettema T.J."/>
        </authorList>
    </citation>
    <scope>NUCLEOTIDE SEQUENCE</scope>
</reference>
<feature type="non-terminal residue" evidence="1">
    <location>
        <position position="1"/>
    </location>
</feature>
<evidence type="ECO:0008006" key="2">
    <source>
        <dbReference type="Google" id="ProtNLM"/>
    </source>
</evidence>
<accession>A0A0F9KV28</accession>
<dbReference type="InterPro" id="IPR007833">
    <property type="entry name" value="Capsule_polysaccharide_synth"/>
</dbReference>
<dbReference type="Pfam" id="PF05159">
    <property type="entry name" value="Capsule_synth"/>
    <property type="match status" value="1"/>
</dbReference>
<dbReference type="EMBL" id="LAZR01012599">
    <property type="protein sequence ID" value="KKM25978.1"/>
    <property type="molecule type" value="Genomic_DNA"/>
</dbReference>
<dbReference type="AlphaFoldDB" id="A0A0F9KV28"/>
<name>A0A0F9KV28_9ZZZZ</name>
<evidence type="ECO:0000313" key="1">
    <source>
        <dbReference type="EMBL" id="KKM25978.1"/>
    </source>
</evidence>
<comment type="caution">
    <text evidence="1">The sequence shown here is derived from an EMBL/GenBank/DDBJ whole genome shotgun (WGS) entry which is preliminary data.</text>
</comment>
<proteinExistence type="predicted"/>
<sequence>AEGYTMRIGLMCDNSMWRDRSEPFQAVAAGLARLGHTVQVVAPSDGKLWGAEPDVVFVWGVHGLKGRLAERFRAAGKTAMVMERGFFDRFNYTQIDHAGFSHTASWTSAATNWLKAPRGAKSRFRSVWRNRAAGFGARAGYLLVLLQTPGDAQLAGTEIHHPGPLVQAIEAAAPLGLDIRVRHHPLSPWRCGTTGRARMVDGDLRKAIAGAEFCVTINSNAGNEALAMGCPVLCLGPALYAMAGVARRSSLADLPRAIAEMDAGWRPENDAVRAYLAHLAHRQWTCEELADGRPLAEVLGDASAVGQLEECAAN</sequence>
<dbReference type="GO" id="GO:0000271">
    <property type="term" value="P:polysaccharide biosynthetic process"/>
    <property type="evidence" value="ECO:0007669"/>
    <property type="project" value="InterPro"/>
</dbReference>
<protein>
    <recommendedName>
        <fullName evidence="2">Capsular biosynthesis protein</fullName>
    </recommendedName>
</protein>
<dbReference type="GO" id="GO:0015774">
    <property type="term" value="P:polysaccharide transport"/>
    <property type="evidence" value="ECO:0007669"/>
    <property type="project" value="InterPro"/>
</dbReference>
<gene>
    <name evidence="1" type="ORF">LCGC14_1589480</name>
</gene>